<gene>
    <name evidence="1" type="ORF">SAMN06265171_105244</name>
</gene>
<dbReference type="EMBL" id="FXTC01000005">
    <property type="protein sequence ID" value="SMO72564.1"/>
    <property type="molecule type" value="Genomic_DNA"/>
</dbReference>
<evidence type="ECO:0000313" key="2">
    <source>
        <dbReference type="Proteomes" id="UP000316916"/>
    </source>
</evidence>
<sequence length="93" mass="10884">MPSEKLDLQIKNNECMGESRGNYNMWYQYLIAQILDKSSLIALSQYHAFDLTYDLGLLLINGYLDYQIREGLKIVSEVMFFALESYQLDDTKE</sequence>
<name>A0A521DLG0_9FLAO</name>
<evidence type="ECO:0000313" key="1">
    <source>
        <dbReference type="EMBL" id="SMO72564.1"/>
    </source>
</evidence>
<reference evidence="1 2" key="1">
    <citation type="submission" date="2017-05" db="EMBL/GenBank/DDBJ databases">
        <authorList>
            <person name="Varghese N."/>
            <person name="Submissions S."/>
        </authorList>
    </citation>
    <scope>NUCLEOTIDE SEQUENCE [LARGE SCALE GENOMIC DNA]</scope>
    <source>
        <strain evidence="1 2">DSM 29371</strain>
    </source>
</reference>
<dbReference type="Proteomes" id="UP000316916">
    <property type="component" value="Unassembled WGS sequence"/>
</dbReference>
<dbReference type="AlphaFoldDB" id="A0A521DLG0"/>
<protein>
    <submittedName>
        <fullName evidence="1">Uncharacterized protein</fullName>
    </submittedName>
</protein>
<accession>A0A521DLG0</accession>
<keyword evidence="2" id="KW-1185">Reference proteome</keyword>
<organism evidence="1 2">
    <name type="scientific">Chryseobacterium rhizoplanae</name>
    <dbReference type="NCBI Taxonomy" id="1609531"/>
    <lineage>
        <taxon>Bacteria</taxon>
        <taxon>Pseudomonadati</taxon>
        <taxon>Bacteroidota</taxon>
        <taxon>Flavobacteriia</taxon>
        <taxon>Flavobacteriales</taxon>
        <taxon>Weeksellaceae</taxon>
        <taxon>Chryseobacterium group</taxon>
        <taxon>Chryseobacterium</taxon>
    </lineage>
</organism>
<proteinExistence type="predicted"/>